<sequence length="1572" mass="171547">MEQYIVPLEEPVYSDLQVVQVPQDEVGMLNNTHVIVQQQPVLIQAQQHQELIMRQTAIHPYNNRVVYATSPQQQQQQQHVIQQHVQQQQVQQQQVQQQQQMQLQATGQTAHLVQARVVPQQTQNVVYQQLQVQKVPQQQAPQQQQPQLVAQQQPQLVTTTASGGTQLVRAAFRKSPRGGAVVSRPGTLITTRPTLTPTIVRQVRPRGGAVGSMPGGLVRNMRPAGLRPTRAPLMVQTSGSDGQTMQIVTQAQMKQITISTNLGQPQQQPQQQQLQQQQPRHIYRTHMVTDGNPQAQQPHQHMLMVRHSPIRYRAPVTLTSAVSAPVPAPAPAANPAAGVVQPSNIGMDLEERIQAAVLKKEQQKPAPPTQAVAPNQLQSMQIGTGTTLTTYYPGGAASQEEEQQQQQQVVQSQAQGIRPASGASMTLAEYKKRQTLSASPAPVAAPNPGLAPMRANTPGTMVRPTAKITPTQPPTGALAPGTRIMQPQRAIPAAVVAPLPAPPAATQGSSVMKTSHNNYEIHSQHVLNNRAGQEIADRDKNSAKMLVILASGEQRLITFTLPRESCTVQDLLEQVGVPFDHTTSIQCVEHRGANVDFVVTVGFTVQESTSELISRAEESLQMNRSQDNQAPVAGASANSGPATSSASPAYAQANAAAEQAKREAASSASGNPSVGAVSSAGSTASAPSEGRKLIDGFLAVCQLCGFTGMDHARCERCKRVFPEPPKRKSYMPKPSASSSPASSSSSEPVSAAVSAAEKKRELAAARFSKQIGVTYGSGVGVGGRGRGSLAMRGGRARGGRRVAEVDPVVLLSSEDEADDGESNSETGNQSSNNSKLNSNGSLHDLPAAFACEPNLPEIDEELFYKDFSRGDVTDLSDIAEPEKFSISLSCSCVRLVPYKFEITEPVCFTSKGVRLAGILKDKDEKFVLHIHKQEVIKVIAHFGNVEPARPLVTLYLLKTCAQYVKNQLQLPDDQPHEQIGFKTHSYHTRRLILLFDSVSLSARELIKSMFICVDEISSTDAAEILERIADSDRKTQDKSSQPAPRQLRADEQVSLLMYPPKGTGSLCIRMEDYVCLTKESYLNDIIIDFYLLWLRNTLIPEPQRERTHIFSTFFYKRLTTLTRPADMKQTAAQKRHARVQKWTKVVDIFDKDFIIVPINEQSHWFLAIICFPNLKGPVTFDTNQPVEPQHLKRARGKKVSLQIGNTTITPLTKRGEGGQLPAALTADNVCRIADDESERDEAEGDDSDMASEDSENSNSAKEPAATPTSTTASTPSQSNSQPTPIGPARNIASDEVPAVKQPLILIFDSLAGASRSRVVATLRDYLTCEYRVKKPDAQAHVFNKDNMPGHCVKVPQQNNFTDCGLYLLQYVEQFFSEPIRDYRLPIKQLTNWFDFLTVTKKREDIANLIQQLMDDGNQQQRQILPVIEFPTLNGQLVEYPEDTESAEFEEEEGHDDEDPTSEMHDENNAGTDMEVDPVNEEPAQGAKTVSLATVTTTTTATTGKRFVLKRRLHNGSISSPSNGNGEASSNGGPLMMPQLVSTATGATGVSPGVAHITPRGPSGSLKIRKIEP</sequence>
<dbReference type="SUPFAM" id="SSF54001">
    <property type="entry name" value="Cysteine proteinases"/>
    <property type="match status" value="1"/>
</dbReference>
<evidence type="ECO:0000256" key="1">
    <source>
        <dbReference type="ARBA" id="ARBA00005234"/>
    </source>
</evidence>
<comment type="similarity">
    <text evidence="1">Belongs to the peptidase C48 family.</text>
</comment>
<dbReference type="GO" id="GO:0005737">
    <property type="term" value="C:cytoplasm"/>
    <property type="evidence" value="ECO:0007669"/>
    <property type="project" value="TreeGrafter"/>
</dbReference>
<keyword evidence="5" id="KW-0378">Hydrolase</keyword>
<feature type="compositionally biased region" description="Low complexity" evidence="6">
    <location>
        <begin position="1514"/>
        <end position="1532"/>
    </location>
</feature>
<keyword evidence="2" id="KW-0597">Phosphoprotein</keyword>
<name>A0A9P9YP74_9MUSC</name>
<feature type="compositionally biased region" description="Low complexity" evidence="6">
    <location>
        <begin position="644"/>
        <end position="658"/>
    </location>
</feature>
<evidence type="ECO:0000256" key="6">
    <source>
        <dbReference type="SAM" id="MobiDB-lite"/>
    </source>
</evidence>
<feature type="compositionally biased region" description="Low complexity" evidence="6">
    <location>
        <begin position="665"/>
        <end position="686"/>
    </location>
</feature>
<dbReference type="EMBL" id="JAMKOV010000004">
    <property type="protein sequence ID" value="KAI8040556.1"/>
    <property type="molecule type" value="Genomic_DNA"/>
</dbReference>
<feature type="region of interest" description="Disordered" evidence="6">
    <location>
        <begin position="437"/>
        <end position="481"/>
    </location>
</feature>
<feature type="region of interest" description="Disordered" evidence="6">
    <location>
        <begin position="1442"/>
        <end position="1478"/>
    </location>
</feature>
<evidence type="ECO:0000256" key="3">
    <source>
        <dbReference type="ARBA" id="ARBA00022670"/>
    </source>
</evidence>
<feature type="region of interest" description="Disordered" evidence="6">
    <location>
        <begin position="805"/>
        <end position="838"/>
    </location>
</feature>
<dbReference type="Pfam" id="PF02902">
    <property type="entry name" value="Peptidase_C48"/>
    <property type="match status" value="1"/>
</dbReference>
<dbReference type="GO" id="GO:0016926">
    <property type="term" value="P:protein desumoylation"/>
    <property type="evidence" value="ECO:0007669"/>
    <property type="project" value="TreeGrafter"/>
</dbReference>
<dbReference type="PANTHER" id="PTHR46896">
    <property type="entry name" value="SENTRIN-SPECIFIC PROTEASE"/>
    <property type="match status" value="1"/>
</dbReference>
<reference evidence="8" key="1">
    <citation type="journal article" date="2023" name="Genome Biol. Evol.">
        <title>Long-read-based Genome Assembly of Drosophila gunungcola Reveals Fewer Chemosensory Genes in Flower-breeding Species.</title>
        <authorList>
            <person name="Negi A."/>
            <person name="Liao B.Y."/>
            <person name="Yeh S.D."/>
        </authorList>
    </citation>
    <scope>NUCLEOTIDE SEQUENCE</scope>
    <source>
        <strain evidence="8">Sukarami</strain>
    </source>
</reference>
<feature type="compositionally biased region" description="Low complexity" evidence="6">
    <location>
        <begin position="827"/>
        <end position="838"/>
    </location>
</feature>
<feature type="region of interest" description="Disordered" evidence="6">
    <location>
        <begin position="618"/>
        <end position="686"/>
    </location>
</feature>
<feature type="compositionally biased region" description="Acidic residues" evidence="6">
    <location>
        <begin position="813"/>
        <end position="822"/>
    </location>
</feature>
<evidence type="ECO:0000256" key="5">
    <source>
        <dbReference type="ARBA" id="ARBA00022801"/>
    </source>
</evidence>
<dbReference type="GO" id="GO:0005634">
    <property type="term" value="C:nucleus"/>
    <property type="evidence" value="ECO:0007669"/>
    <property type="project" value="TreeGrafter"/>
</dbReference>
<dbReference type="InterPro" id="IPR003653">
    <property type="entry name" value="Peptidase_C48_C"/>
</dbReference>
<feature type="compositionally biased region" description="Acidic residues" evidence="6">
    <location>
        <begin position="1235"/>
        <end position="1255"/>
    </location>
</feature>
<dbReference type="PROSITE" id="PS50600">
    <property type="entry name" value="ULP_PROTEASE"/>
    <property type="match status" value="1"/>
</dbReference>
<evidence type="ECO:0000313" key="9">
    <source>
        <dbReference type="Proteomes" id="UP001059596"/>
    </source>
</evidence>
<keyword evidence="4" id="KW-0833">Ubl conjugation pathway</keyword>
<feature type="compositionally biased region" description="Low complexity" evidence="6">
    <location>
        <begin position="437"/>
        <end position="448"/>
    </location>
</feature>
<feature type="compositionally biased region" description="Low complexity" evidence="6">
    <location>
        <begin position="1263"/>
        <end position="1283"/>
    </location>
</feature>
<evidence type="ECO:0000259" key="7">
    <source>
        <dbReference type="PROSITE" id="PS50600"/>
    </source>
</evidence>
<feature type="region of interest" description="Disordered" evidence="6">
    <location>
        <begin position="722"/>
        <end position="748"/>
    </location>
</feature>
<dbReference type="Gene3D" id="3.40.395.10">
    <property type="entry name" value="Adenoviral Proteinase, Chain A"/>
    <property type="match status" value="1"/>
</dbReference>
<dbReference type="GO" id="GO:0070139">
    <property type="term" value="F:SUMO-specific endopeptidase activity"/>
    <property type="evidence" value="ECO:0007669"/>
    <property type="project" value="TreeGrafter"/>
</dbReference>
<accession>A0A9P9YP74</accession>
<keyword evidence="9" id="KW-1185">Reference proteome</keyword>
<dbReference type="Proteomes" id="UP001059596">
    <property type="component" value="Unassembled WGS sequence"/>
</dbReference>
<feature type="region of interest" description="Disordered" evidence="6">
    <location>
        <begin position="205"/>
        <end position="224"/>
    </location>
</feature>
<evidence type="ECO:0000256" key="2">
    <source>
        <dbReference type="ARBA" id="ARBA00022553"/>
    </source>
</evidence>
<evidence type="ECO:0000256" key="4">
    <source>
        <dbReference type="ARBA" id="ARBA00022786"/>
    </source>
</evidence>
<feature type="compositionally biased region" description="Low complexity" evidence="6">
    <location>
        <begin position="388"/>
        <end position="415"/>
    </location>
</feature>
<feature type="compositionally biased region" description="Low complexity" evidence="6">
    <location>
        <begin position="735"/>
        <end position="748"/>
    </location>
</feature>
<feature type="region of interest" description="Disordered" evidence="6">
    <location>
        <begin position="1509"/>
        <end position="1572"/>
    </location>
</feature>
<organism evidence="8 9">
    <name type="scientific">Drosophila gunungcola</name>
    <name type="common">fruit fly</name>
    <dbReference type="NCBI Taxonomy" id="103775"/>
    <lineage>
        <taxon>Eukaryota</taxon>
        <taxon>Metazoa</taxon>
        <taxon>Ecdysozoa</taxon>
        <taxon>Arthropoda</taxon>
        <taxon>Hexapoda</taxon>
        <taxon>Insecta</taxon>
        <taxon>Pterygota</taxon>
        <taxon>Neoptera</taxon>
        <taxon>Endopterygota</taxon>
        <taxon>Diptera</taxon>
        <taxon>Brachycera</taxon>
        <taxon>Muscomorpha</taxon>
        <taxon>Ephydroidea</taxon>
        <taxon>Drosophilidae</taxon>
        <taxon>Drosophila</taxon>
        <taxon>Sophophora</taxon>
    </lineage>
</organism>
<comment type="caution">
    <text evidence="8">The sequence shown here is derived from an EMBL/GenBank/DDBJ whole genome shotgun (WGS) entry which is preliminary data.</text>
</comment>
<proteinExistence type="inferred from homology"/>
<dbReference type="InterPro" id="IPR038765">
    <property type="entry name" value="Papain-like_cys_pep_sf"/>
</dbReference>
<feature type="region of interest" description="Disordered" evidence="6">
    <location>
        <begin position="388"/>
        <end position="420"/>
    </location>
</feature>
<gene>
    <name evidence="8" type="ORF">M5D96_006499</name>
</gene>
<feature type="compositionally biased region" description="Polar residues" evidence="6">
    <location>
        <begin position="620"/>
        <end position="629"/>
    </location>
</feature>
<dbReference type="PANTHER" id="PTHR46896:SF3">
    <property type="entry name" value="FI06413P-RELATED"/>
    <property type="match status" value="1"/>
</dbReference>
<feature type="region of interest" description="Disordered" evidence="6">
    <location>
        <begin position="1235"/>
        <end position="1290"/>
    </location>
</feature>
<dbReference type="GO" id="GO:0006508">
    <property type="term" value="P:proteolysis"/>
    <property type="evidence" value="ECO:0007669"/>
    <property type="project" value="UniProtKB-KW"/>
</dbReference>
<keyword evidence="3" id="KW-0645">Protease</keyword>
<dbReference type="InterPro" id="IPR051947">
    <property type="entry name" value="Sentrin-specific_protease"/>
</dbReference>
<protein>
    <recommendedName>
        <fullName evidence="7">Ubiquitin-like protease family profile domain-containing protein</fullName>
    </recommendedName>
</protein>
<feature type="compositionally biased region" description="Acidic residues" evidence="6">
    <location>
        <begin position="1442"/>
        <end position="1460"/>
    </location>
</feature>
<feature type="domain" description="Ubiquitin-like protease family profile" evidence="7">
    <location>
        <begin position="1066"/>
        <end position="1374"/>
    </location>
</feature>
<evidence type="ECO:0000313" key="8">
    <source>
        <dbReference type="EMBL" id="KAI8040556.1"/>
    </source>
</evidence>